<keyword evidence="1" id="KW-0472">Membrane</keyword>
<dbReference type="InterPro" id="IPR004843">
    <property type="entry name" value="Calcineurin-like_PHP"/>
</dbReference>
<protein>
    <submittedName>
        <fullName evidence="3">Metallophosphoesterase</fullName>
    </submittedName>
</protein>
<dbReference type="SUPFAM" id="SSF56300">
    <property type="entry name" value="Metallo-dependent phosphatases"/>
    <property type="match status" value="1"/>
</dbReference>
<dbReference type="InterPro" id="IPR051158">
    <property type="entry name" value="Metallophosphoesterase_sf"/>
</dbReference>
<keyword evidence="1" id="KW-1133">Transmembrane helix</keyword>
<keyword evidence="5" id="KW-1185">Reference proteome</keyword>
<dbReference type="InterPro" id="IPR029052">
    <property type="entry name" value="Metallo-depent_PP-like"/>
</dbReference>
<dbReference type="EMBL" id="JAPQFL010000001">
    <property type="protein sequence ID" value="MDD9327011.1"/>
    <property type="molecule type" value="Genomic_DNA"/>
</dbReference>
<keyword evidence="1" id="KW-0812">Transmembrane</keyword>
<dbReference type="PANTHER" id="PTHR31302:SF0">
    <property type="entry name" value="TRANSMEMBRANE PROTEIN WITH METALLOPHOSPHOESTERASE DOMAIN"/>
    <property type="match status" value="1"/>
</dbReference>
<feature type="transmembrane region" description="Helical" evidence="1">
    <location>
        <begin position="6"/>
        <end position="28"/>
    </location>
</feature>
<dbReference type="EMBL" id="CP146598">
    <property type="protein sequence ID" value="WWY03414.1"/>
    <property type="molecule type" value="Genomic_DNA"/>
</dbReference>
<feature type="domain" description="Calcineurin-like phosphoesterase" evidence="2">
    <location>
        <begin position="140"/>
        <end position="302"/>
    </location>
</feature>
<dbReference type="RefSeq" id="WP_274584314.1">
    <property type="nucleotide sequence ID" value="NZ_CP146598.1"/>
</dbReference>
<organism evidence="3">
    <name type="scientific">Neisseria leonii</name>
    <dbReference type="NCBI Taxonomy" id="2995413"/>
    <lineage>
        <taxon>Bacteria</taxon>
        <taxon>Pseudomonadati</taxon>
        <taxon>Pseudomonadota</taxon>
        <taxon>Betaproteobacteria</taxon>
        <taxon>Neisseriales</taxon>
        <taxon>Neisseriaceae</taxon>
        <taxon>Neisseria</taxon>
    </lineage>
</organism>
<dbReference type="Proteomes" id="UP001149607">
    <property type="component" value="Chromosome"/>
</dbReference>
<dbReference type="PANTHER" id="PTHR31302">
    <property type="entry name" value="TRANSMEMBRANE PROTEIN WITH METALLOPHOSPHOESTERASE DOMAIN-RELATED"/>
    <property type="match status" value="1"/>
</dbReference>
<evidence type="ECO:0000259" key="2">
    <source>
        <dbReference type="Pfam" id="PF00149"/>
    </source>
</evidence>
<gene>
    <name evidence="3" type="ORF">ORY91_000389</name>
    <name evidence="4" type="ORF">V9W64_01315</name>
</gene>
<reference evidence="4" key="2">
    <citation type="submission" date="2024-02" db="EMBL/GenBank/DDBJ databases">
        <title>Neisseria leonii sp. nov.</title>
        <authorList>
            <person name="Boutroux M."/>
            <person name="Favre-Rochex S."/>
            <person name="Gorgette O."/>
            <person name="Touak G."/>
            <person name="Muhle E."/>
            <person name="Chesneau O."/>
            <person name="Clermont D."/>
            <person name="Rahi P."/>
        </authorList>
    </citation>
    <scope>NUCLEOTIDE SEQUENCE</scope>
    <source>
        <strain evidence="4">51.81</strain>
    </source>
</reference>
<dbReference type="AlphaFoldDB" id="A0A9X4ICU9"/>
<reference evidence="3" key="1">
    <citation type="submission" date="2022-10" db="EMBL/GenBank/DDBJ databases">
        <authorList>
            <person name="Boutroux M."/>
        </authorList>
    </citation>
    <scope>NUCLEOTIDE SEQUENCE</scope>
    <source>
        <strain evidence="3">51.81</strain>
    </source>
</reference>
<feature type="transmembrane region" description="Helical" evidence="1">
    <location>
        <begin position="40"/>
        <end position="60"/>
    </location>
</feature>
<sequence length="368" mass="40665">MEFYYYFIFAAAFFTLQLLVWNLVRTLAWLSHLTPRNRKILLAAALTALNMLPAAAFLRLGISFKWIGALFAVLWLVFIVSTLTFCILKLGRNRAGLEGRLKAAYPLVLTALAAVAVYHAYTPRTVYYSVQIDKPLAEPLRIGLASDLHLGRLVGKRQIDRLAALFAAEKVDMVLLAGDIMDDSTEAYTAGNLQSALRRLKAPLGVYAALGNHDYMVEPQKVRQELEKAGLTVLEDESVSPDGRFYVVGRKDDMVKNRRQADALLAGVDTEKPVFLVEHRPTEFPKLSTLPVDLAVAGHTHKGQIAPANLIAQAVNFMNYGYRRIGSGHFIVTSGFGFWAVPFRLGSQSEIAVIDVRGTPPARAYGSQ</sequence>
<feature type="transmembrane region" description="Helical" evidence="1">
    <location>
        <begin position="66"/>
        <end position="91"/>
    </location>
</feature>
<proteinExistence type="predicted"/>
<evidence type="ECO:0000256" key="1">
    <source>
        <dbReference type="SAM" id="Phobius"/>
    </source>
</evidence>
<evidence type="ECO:0000313" key="4">
    <source>
        <dbReference type="EMBL" id="WWY03414.1"/>
    </source>
</evidence>
<evidence type="ECO:0000313" key="3">
    <source>
        <dbReference type="EMBL" id="MDD9327011.1"/>
    </source>
</evidence>
<dbReference type="GO" id="GO:0016787">
    <property type="term" value="F:hydrolase activity"/>
    <property type="evidence" value="ECO:0007669"/>
    <property type="project" value="InterPro"/>
</dbReference>
<dbReference type="Gene3D" id="3.60.21.10">
    <property type="match status" value="1"/>
</dbReference>
<accession>A0A9X4ICU9</accession>
<dbReference type="CDD" id="cd07385">
    <property type="entry name" value="MPP_YkuE_C"/>
    <property type="match status" value="1"/>
</dbReference>
<feature type="transmembrane region" description="Helical" evidence="1">
    <location>
        <begin position="103"/>
        <end position="121"/>
    </location>
</feature>
<dbReference type="Pfam" id="PF00149">
    <property type="entry name" value="Metallophos"/>
    <property type="match status" value="1"/>
</dbReference>
<name>A0A9X4ICU9_9NEIS</name>
<evidence type="ECO:0000313" key="5">
    <source>
        <dbReference type="Proteomes" id="UP001149607"/>
    </source>
</evidence>